<dbReference type="EMBL" id="LGRX02006281">
    <property type="protein sequence ID" value="KAK3277001.1"/>
    <property type="molecule type" value="Genomic_DNA"/>
</dbReference>
<feature type="domain" description="Mutator-like transposase" evidence="1">
    <location>
        <begin position="23"/>
        <end position="103"/>
    </location>
</feature>
<evidence type="ECO:0000313" key="2">
    <source>
        <dbReference type="EMBL" id="KAK3277001.1"/>
    </source>
</evidence>
<evidence type="ECO:0000259" key="1">
    <source>
        <dbReference type="Pfam" id="PF20700"/>
    </source>
</evidence>
<evidence type="ECO:0000313" key="4">
    <source>
        <dbReference type="Proteomes" id="UP001190700"/>
    </source>
</evidence>
<sequence>MEAAGAVSCVKSIGAYKSDDIPAVRVAKFTADEDSNMIAAINDPLGEVPRELQPVEKLSDPNHLQKLLYKALEELRKEKKWSGGTLSKTVIDYFNKLHRYVVKSVAVIEDIPVGSSPRMRRPSGSVVLC</sequence>
<comment type="caution">
    <text evidence="2">The sequence shown here is derived from an EMBL/GenBank/DDBJ whole genome shotgun (WGS) entry which is preliminary data.</text>
</comment>
<evidence type="ECO:0000313" key="3">
    <source>
        <dbReference type="EMBL" id="KAK3281518.1"/>
    </source>
</evidence>
<reference evidence="2" key="2">
    <citation type="submission" date="2023-06" db="EMBL/GenBank/DDBJ databases">
        <title>Long-read-based genome assembly of the green algal bacterivore Cymbomonas tetramitiformis.</title>
        <authorList>
            <person name="Gyaltshen Y."/>
            <person name="Rozenberg A."/>
            <person name="Paasch A."/>
            <person name="Burns J.A."/>
            <person name="Warring S."/>
            <person name="Larson R."/>
            <person name="Maurer-Alcala X."/>
            <person name="Dacks J."/>
            <person name="Kim E."/>
        </authorList>
    </citation>
    <scope>NUCLEOTIDE SEQUENCE</scope>
    <source>
        <strain evidence="2">PLY_AMNH</strain>
    </source>
</reference>
<dbReference type="InterPro" id="IPR049012">
    <property type="entry name" value="Mutator_transp_dom"/>
</dbReference>
<dbReference type="EMBL" id="LGRX02003812">
    <property type="protein sequence ID" value="KAK3281518.1"/>
    <property type="molecule type" value="Genomic_DNA"/>
</dbReference>
<protein>
    <recommendedName>
        <fullName evidence="1">Mutator-like transposase domain-containing protein</fullName>
    </recommendedName>
</protein>
<organism evidence="2 4">
    <name type="scientific">Cymbomonas tetramitiformis</name>
    <dbReference type="NCBI Taxonomy" id="36881"/>
    <lineage>
        <taxon>Eukaryota</taxon>
        <taxon>Viridiplantae</taxon>
        <taxon>Chlorophyta</taxon>
        <taxon>Pyramimonadophyceae</taxon>
        <taxon>Pyramimonadales</taxon>
        <taxon>Pyramimonadaceae</taxon>
        <taxon>Cymbomonas</taxon>
    </lineage>
</organism>
<dbReference type="AlphaFoldDB" id="A0AAE0GF79"/>
<keyword evidence="4" id="KW-1185">Reference proteome</keyword>
<reference evidence="2 4" key="1">
    <citation type="journal article" date="2015" name="Genome Biol. Evol.">
        <title>Comparative Genomics of a Bacterivorous Green Alga Reveals Evolutionary Causalities and Consequences of Phago-Mixotrophic Mode of Nutrition.</title>
        <authorList>
            <person name="Burns J.A."/>
            <person name="Paasch A."/>
            <person name="Narechania A."/>
            <person name="Kim E."/>
        </authorList>
    </citation>
    <scope>NUCLEOTIDE SEQUENCE [LARGE SCALE GENOMIC DNA]</scope>
    <source>
        <strain evidence="2">PLY_AMNH</strain>
    </source>
</reference>
<dbReference type="Proteomes" id="UP001190700">
    <property type="component" value="Unassembled WGS sequence"/>
</dbReference>
<name>A0AAE0GF79_9CHLO</name>
<dbReference type="Pfam" id="PF20700">
    <property type="entry name" value="Mutator"/>
    <property type="match status" value="1"/>
</dbReference>
<gene>
    <name evidence="3" type="ORF">CYMTET_10694</name>
    <name evidence="2" type="ORF">CYMTET_14968</name>
</gene>
<proteinExistence type="predicted"/>
<accession>A0AAE0GF79</accession>